<dbReference type="GO" id="GO:0008233">
    <property type="term" value="F:peptidase activity"/>
    <property type="evidence" value="ECO:0007669"/>
    <property type="project" value="UniProtKB-KW"/>
</dbReference>
<evidence type="ECO:0000313" key="3">
    <source>
        <dbReference type="EMBL" id="TFJ92494.1"/>
    </source>
</evidence>
<sequence length="374" mass="42745">MPKIRTILLLILVAGLLWFVYADDYKQDGASGVWDEMKQDVHDIRNSESVDTLITYIGHSIEYVAGFISDQFEGAEESPSVPSPELAEPTEQSFSIHNIEVTDEKKDVESVLGEPARVTPNEYHTEWHTYHDHYQNFVMVAFNNNDQVTGLYTNQDLLRSKGGITLDNTKQEVRKAYGEPIQSIQKGLTRYQINNNQEQDTFKLDGNYITFFYDEHRNEQIAAIQIISEEMEKQKEAFFAEPSDQLRQGLEYQLFDLTNAARAKFEQPILDWHDPAQSTALNHSQDMAEQNYFSHTNPEGESPFDRLEADGVQFRMAGENLAAGQPSSIYAHQGLMNSKGHRKNILHDDFRLMAVGVALQDDGQPFYTETYLTQ</sequence>
<dbReference type="Gene3D" id="3.40.33.10">
    <property type="entry name" value="CAP"/>
    <property type="match status" value="1"/>
</dbReference>
<evidence type="ECO:0000259" key="2">
    <source>
        <dbReference type="Pfam" id="PF14504"/>
    </source>
</evidence>
<gene>
    <name evidence="3" type="ORF">E4U82_11750</name>
</gene>
<dbReference type="InterPro" id="IPR035940">
    <property type="entry name" value="CAP_sf"/>
</dbReference>
<dbReference type="EMBL" id="SRHY01000020">
    <property type="protein sequence ID" value="TFJ92494.1"/>
    <property type="molecule type" value="Genomic_DNA"/>
</dbReference>
<feature type="domain" description="SCP" evidence="1">
    <location>
        <begin position="255"/>
        <end position="367"/>
    </location>
</feature>
<comment type="caution">
    <text evidence="3">The sequence shown here is derived from an EMBL/GenBank/DDBJ whole genome shotgun (WGS) entry which is preliminary data.</text>
</comment>
<dbReference type="Pfam" id="PF14504">
    <property type="entry name" value="CAP_assoc_N"/>
    <property type="match status" value="1"/>
</dbReference>
<dbReference type="CDD" id="cd05379">
    <property type="entry name" value="CAP_bacterial"/>
    <property type="match status" value="1"/>
</dbReference>
<feature type="domain" description="CAP-associated" evidence="2">
    <location>
        <begin position="103"/>
        <end position="237"/>
    </location>
</feature>
<dbReference type="InterPro" id="IPR014044">
    <property type="entry name" value="CAP_dom"/>
</dbReference>
<dbReference type="PANTHER" id="PTHR31157:SF1">
    <property type="entry name" value="SCP DOMAIN-CONTAINING PROTEIN"/>
    <property type="match status" value="1"/>
</dbReference>
<dbReference type="Proteomes" id="UP000298484">
    <property type="component" value="Unassembled WGS sequence"/>
</dbReference>
<evidence type="ECO:0000313" key="4">
    <source>
        <dbReference type="Proteomes" id="UP000298484"/>
    </source>
</evidence>
<dbReference type="SUPFAM" id="SSF55797">
    <property type="entry name" value="PR-1-like"/>
    <property type="match status" value="1"/>
</dbReference>
<dbReference type="InterPro" id="IPR029410">
    <property type="entry name" value="CAP_assoc"/>
</dbReference>
<dbReference type="AlphaFoldDB" id="A0A4Y9ADM1"/>
<organism evidence="3 4">
    <name type="scientific">Lentibacillus salicampi</name>
    <dbReference type="NCBI Taxonomy" id="175306"/>
    <lineage>
        <taxon>Bacteria</taxon>
        <taxon>Bacillati</taxon>
        <taxon>Bacillota</taxon>
        <taxon>Bacilli</taxon>
        <taxon>Bacillales</taxon>
        <taxon>Bacillaceae</taxon>
        <taxon>Lentibacillus</taxon>
    </lineage>
</organism>
<protein>
    <submittedName>
        <fullName evidence="3">Serine protease</fullName>
    </submittedName>
</protein>
<keyword evidence="3" id="KW-0645">Protease</keyword>
<evidence type="ECO:0000259" key="1">
    <source>
        <dbReference type="Pfam" id="PF00188"/>
    </source>
</evidence>
<dbReference type="RefSeq" id="WP_135110378.1">
    <property type="nucleotide sequence ID" value="NZ_SRHY01000020.1"/>
</dbReference>
<proteinExistence type="predicted"/>
<dbReference type="Pfam" id="PF00188">
    <property type="entry name" value="CAP"/>
    <property type="match status" value="1"/>
</dbReference>
<dbReference type="PANTHER" id="PTHR31157">
    <property type="entry name" value="SCP DOMAIN-CONTAINING PROTEIN"/>
    <property type="match status" value="1"/>
</dbReference>
<dbReference type="GO" id="GO:0006508">
    <property type="term" value="P:proteolysis"/>
    <property type="evidence" value="ECO:0007669"/>
    <property type="project" value="UniProtKB-KW"/>
</dbReference>
<keyword evidence="4" id="KW-1185">Reference proteome</keyword>
<reference evidence="3 4" key="1">
    <citation type="submission" date="2019-03" db="EMBL/GenBank/DDBJ databases">
        <title>Genome sequence of Lentibacillus salicampi ATCC BAA-719.</title>
        <authorList>
            <person name="Maclea K.S."/>
            <person name="Simoes Junior M."/>
        </authorList>
    </citation>
    <scope>NUCLEOTIDE SEQUENCE [LARGE SCALE GENOMIC DNA]</scope>
    <source>
        <strain evidence="3 4">ATCC BAA-719</strain>
    </source>
</reference>
<accession>A0A4Y9ADM1</accession>
<dbReference type="OrthoDB" id="9783944at2"/>
<keyword evidence="3" id="KW-0378">Hydrolase</keyword>
<name>A0A4Y9ADM1_9BACI</name>